<name>A0A8T3B978_DENNO</name>
<accession>A0A8T3B978</accession>
<proteinExistence type="predicted"/>
<evidence type="ECO:0000259" key="1">
    <source>
        <dbReference type="PROSITE" id="PS50878"/>
    </source>
</evidence>
<dbReference type="InterPro" id="IPR043128">
    <property type="entry name" value="Rev_trsase/Diguanyl_cyclase"/>
</dbReference>
<reference evidence="2" key="1">
    <citation type="journal article" date="2022" name="Front. Genet.">
        <title>Chromosome-Scale Assembly of the Dendrobium nobile Genome Provides Insights Into the Molecular Mechanism of the Biosynthesis of the Medicinal Active Ingredient of Dendrobium.</title>
        <authorList>
            <person name="Xu Q."/>
            <person name="Niu S.-C."/>
            <person name="Li K.-L."/>
            <person name="Zheng P.-J."/>
            <person name="Zhang X.-J."/>
            <person name="Jia Y."/>
            <person name="Liu Y."/>
            <person name="Niu Y.-X."/>
            <person name="Yu L.-H."/>
            <person name="Chen D.-F."/>
            <person name="Zhang G.-Q."/>
        </authorList>
    </citation>
    <scope>NUCLEOTIDE SEQUENCE</scope>
    <source>
        <tissue evidence="2">Leaf</tissue>
    </source>
</reference>
<comment type="caution">
    <text evidence="2">The sequence shown here is derived from an EMBL/GenBank/DDBJ whole genome shotgun (WGS) entry which is preliminary data.</text>
</comment>
<sequence>MESSKNSYIQVIRDMYIGAATCIQTQGGLTKYFPTSVGLHQGSALSPYYFDLVMDVLIRDLQEDVLWCMLFADNVLLVDKTKEGVEGKLELSRFTLESKGFCLSRSKTEYMECNFSSNRSSGGFVTLSDQVINKSICFIYLGSIVQSDGEIDRDIISRIQVGLKYY</sequence>
<dbReference type="AlphaFoldDB" id="A0A8T3B978"/>
<dbReference type="OrthoDB" id="418748at2759"/>
<dbReference type="EMBL" id="JAGYWB010000010">
    <property type="protein sequence ID" value="KAI0507444.1"/>
    <property type="molecule type" value="Genomic_DNA"/>
</dbReference>
<dbReference type="PANTHER" id="PTHR47027">
    <property type="entry name" value="REVERSE TRANSCRIPTASE DOMAIN-CONTAINING PROTEIN"/>
    <property type="match status" value="1"/>
</dbReference>
<feature type="domain" description="Reverse transcriptase" evidence="1">
    <location>
        <begin position="1"/>
        <end position="145"/>
    </location>
</feature>
<dbReference type="PROSITE" id="PS50878">
    <property type="entry name" value="RT_POL"/>
    <property type="match status" value="1"/>
</dbReference>
<dbReference type="InterPro" id="IPR000477">
    <property type="entry name" value="RT_dom"/>
</dbReference>
<protein>
    <recommendedName>
        <fullName evidence="1">Reverse transcriptase domain-containing protein</fullName>
    </recommendedName>
</protein>
<dbReference type="Pfam" id="PF00078">
    <property type="entry name" value="RVT_1"/>
    <property type="match status" value="1"/>
</dbReference>
<dbReference type="Proteomes" id="UP000829196">
    <property type="component" value="Unassembled WGS sequence"/>
</dbReference>
<dbReference type="SUPFAM" id="SSF56672">
    <property type="entry name" value="DNA/RNA polymerases"/>
    <property type="match status" value="1"/>
</dbReference>
<organism evidence="2 3">
    <name type="scientific">Dendrobium nobile</name>
    <name type="common">Orchid</name>
    <dbReference type="NCBI Taxonomy" id="94219"/>
    <lineage>
        <taxon>Eukaryota</taxon>
        <taxon>Viridiplantae</taxon>
        <taxon>Streptophyta</taxon>
        <taxon>Embryophyta</taxon>
        <taxon>Tracheophyta</taxon>
        <taxon>Spermatophyta</taxon>
        <taxon>Magnoliopsida</taxon>
        <taxon>Liliopsida</taxon>
        <taxon>Asparagales</taxon>
        <taxon>Orchidaceae</taxon>
        <taxon>Epidendroideae</taxon>
        <taxon>Malaxideae</taxon>
        <taxon>Dendrobiinae</taxon>
        <taxon>Dendrobium</taxon>
    </lineage>
</organism>
<keyword evidence="3" id="KW-1185">Reference proteome</keyword>
<evidence type="ECO:0000313" key="2">
    <source>
        <dbReference type="EMBL" id="KAI0507444.1"/>
    </source>
</evidence>
<dbReference type="InterPro" id="IPR043502">
    <property type="entry name" value="DNA/RNA_pol_sf"/>
</dbReference>
<evidence type="ECO:0000313" key="3">
    <source>
        <dbReference type="Proteomes" id="UP000829196"/>
    </source>
</evidence>
<dbReference type="PANTHER" id="PTHR47027:SF28">
    <property type="entry name" value="ENDONUCLEASE-REVERSE TRANSCRIPTASE"/>
    <property type="match status" value="1"/>
</dbReference>
<dbReference type="Gene3D" id="3.30.70.270">
    <property type="match status" value="1"/>
</dbReference>
<gene>
    <name evidence="2" type="ORF">KFK09_013569</name>
</gene>